<name>A0A644VJ86_9ZZZZ</name>
<sequence>MKDIVNYWEEEWRKITDFANVTSKEDLLIKDEDICYDYYINSEGIIDINNKLSNNLDTDRLYLRNEYNDLNIKKPERIIKGKYVYINIEKGIIEKVPSNNIYKGFKYSNGESSLFLGNNKLLSFQIFEFLADNTYVEYSLVQNNFYCLITSSHDRETDKLMTKILEYSENETEQRRKERLYFLSIMQYFVHNHRIIADPSPSDMEMKEYILSVNSNIILEIYIRGSYYDYNLNKKR</sequence>
<dbReference type="AlphaFoldDB" id="A0A644VJ86"/>
<proteinExistence type="predicted"/>
<comment type="caution">
    <text evidence="1">The sequence shown here is derived from an EMBL/GenBank/DDBJ whole genome shotgun (WGS) entry which is preliminary data.</text>
</comment>
<reference evidence="1" key="1">
    <citation type="submission" date="2019-08" db="EMBL/GenBank/DDBJ databases">
        <authorList>
            <person name="Kucharzyk K."/>
            <person name="Murdoch R.W."/>
            <person name="Higgins S."/>
            <person name="Loffler F."/>
        </authorList>
    </citation>
    <scope>NUCLEOTIDE SEQUENCE</scope>
</reference>
<organism evidence="1">
    <name type="scientific">bioreactor metagenome</name>
    <dbReference type="NCBI Taxonomy" id="1076179"/>
    <lineage>
        <taxon>unclassified sequences</taxon>
        <taxon>metagenomes</taxon>
        <taxon>ecological metagenomes</taxon>
    </lineage>
</organism>
<evidence type="ECO:0000313" key="1">
    <source>
        <dbReference type="EMBL" id="MPL91371.1"/>
    </source>
</evidence>
<gene>
    <name evidence="1" type="ORF">SDC9_37439</name>
</gene>
<dbReference type="EMBL" id="VSSQ01000327">
    <property type="protein sequence ID" value="MPL91371.1"/>
    <property type="molecule type" value="Genomic_DNA"/>
</dbReference>
<accession>A0A644VJ86</accession>
<protein>
    <submittedName>
        <fullName evidence="1">Uncharacterized protein</fullName>
    </submittedName>
</protein>